<dbReference type="Gene3D" id="3.10.450.50">
    <property type="match status" value="1"/>
</dbReference>
<dbReference type="GO" id="GO:0006352">
    <property type="term" value="P:DNA-templated transcription initiation"/>
    <property type="evidence" value="ECO:0007669"/>
    <property type="project" value="InterPro"/>
</dbReference>
<dbReference type="InterPro" id="IPR032710">
    <property type="entry name" value="NTF2-like_dom_sf"/>
</dbReference>
<protein>
    <submittedName>
        <fullName evidence="4">RNA polymerase sigma factor SigJ</fullName>
    </submittedName>
</protein>
<reference evidence="4 5" key="1">
    <citation type="submission" date="2017-02" db="EMBL/GenBank/DDBJ databases">
        <title>Bacillus pseudomycoides isolate FSL K6-0042.</title>
        <authorList>
            <person name="Kovac J."/>
        </authorList>
    </citation>
    <scope>NUCLEOTIDE SEQUENCE [LARGE SCALE GENOMIC DNA]</scope>
    <source>
        <strain evidence="4 5">FSL K6-0042</strain>
    </source>
</reference>
<dbReference type="NCBIfam" id="NF007214">
    <property type="entry name" value="PRK09636.1"/>
    <property type="match status" value="1"/>
</dbReference>
<feature type="domain" description="RNA polymerase sigma-70 region 2" evidence="2">
    <location>
        <begin position="6"/>
        <end position="71"/>
    </location>
</feature>
<dbReference type="EMBL" id="MWPX01000068">
    <property type="protein sequence ID" value="OUM46002.1"/>
    <property type="molecule type" value="Genomic_DNA"/>
</dbReference>
<name>A0A1Y3MEI8_9BACI</name>
<dbReference type="Proteomes" id="UP000195321">
    <property type="component" value="Unassembled WGS sequence"/>
</dbReference>
<dbReference type="SUPFAM" id="SSF88946">
    <property type="entry name" value="Sigma2 domain of RNA polymerase sigma factors"/>
    <property type="match status" value="1"/>
</dbReference>
<dbReference type="NCBIfam" id="TIGR02957">
    <property type="entry name" value="SigX4"/>
    <property type="match status" value="1"/>
</dbReference>
<evidence type="ECO:0000259" key="3">
    <source>
        <dbReference type="Pfam" id="PF08281"/>
    </source>
</evidence>
<dbReference type="AlphaFoldDB" id="A0A1Y3MEI8"/>
<proteinExistence type="predicted"/>
<dbReference type="InterPro" id="IPR013324">
    <property type="entry name" value="RNA_pol_sigma_r3/r4-like"/>
</dbReference>
<dbReference type="PANTHER" id="PTHR30173">
    <property type="entry name" value="SIGMA 19 FACTOR"/>
    <property type="match status" value="1"/>
</dbReference>
<dbReference type="Pfam" id="PF04542">
    <property type="entry name" value="Sigma70_r2"/>
    <property type="match status" value="1"/>
</dbReference>
<dbReference type="InterPro" id="IPR013249">
    <property type="entry name" value="RNA_pol_sigma70_r4_t2"/>
</dbReference>
<sequence>MEMEQLYQAYKPLLFSLAYRMLGSVMDAEDIVHDTFLSLNQIEELESVDNVKAYLCKMVTNRTIDKLRSAAHKRNVYIGMWLPEPLVEENDDPSMTYIMKESISTAYLLLLQQLSEVERAVFILREVFGYDYDEIASIVDKNSANCRQIFHRARKSIVDKPKASKLSTKQMAAYVEQFVASLQRGDVQAMLEILKTDAIFKSDGGGKVTTALKPIYTSERIVRLFLGITKKLPEEYSITFRMVNGTPGIIVNINNRATYVLSFEFQEEKIASIYMMMNPEKLMHLNENA</sequence>
<dbReference type="InterPro" id="IPR013325">
    <property type="entry name" value="RNA_pol_sigma_r2"/>
</dbReference>
<organism evidence="4 5">
    <name type="scientific">Bacillus pseudomycoides</name>
    <dbReference type="NCBI Taxonomy" id="64104"/>
    <lineage>
        <taxon>Bacteria</taxon>
        <taxon>Bacillati</taxon>
        <taxon>Bacillota</taxon>
        <taxon>Bacilli</taxon>
        <taxon>Bacillales</taxon>
        <taxon>Bacillaceae</taxon>
        <taxon>Bacillus</taxon>
        <taxon>Bacillus cereus group</taxon>
    </lineage>
</organism>
<evidence type="ECO:0000256" key="1">
    <source>
        <dbReference type="ARBA" id="ARBA00011344"/>
    </source>
</evidence>
<dbReference type="InterPro" id="IPR014284">
    <property type="entry name" value="RNA_pol_sigma-70_dom"/>
</dbReference>
<dbReference type="InterPro" id="IPR007627">
    <property type="entry name" value="RNA_pol_sigma70_r2"/>
</dbReference>
<dbReference type="Pfam" id="PF08281">
    <property type="entry name" value="Sigma70_r4_2"/>
    <property type="match status" value="1"/>
</dbReference>
<dbReference type="SUPFAM" id="SSF54427">
    <property type="entry name" value="NTF2-like"/>
    <property type="match status" value="1"/>
</dbReference>
<evidence type="ECO:0000313" key="5">
    <source>
        <dbReference type="Proteomes" id="UP000195321"/>
    </source>
</evidence>
<dbReference type="PANTHER" id="PTHR30173:SF36">
    <property type="entry name" value="ECF RNA POLYMERASE SIGMA FACTOR SIGJ"/>
    <property type="match status" value="1"/>
</dbReference>
<dbReference type="Gene3D" id="1.10.1740.10">
    <property type="match status" value="1"/>
</dbReference>
<comment type="caution">
    <text evidence="4">The sequence shown here is derived from an EMBL/GenBank/DDBJ whole genome shotgun (WGS) entry which is preliminary data.</text>
</comment>
<dbReference type="GO" id="GO:0003677">
    <property type="term" value="F:DNA binding"/>
    <property type="evidence" value="ECO:0007669"/>
    <property type="project" value="InterPro"/>
</dbReference>
<dbReference type="InterPro" id="IPR052704">
    <property type="entry name" value="ECF_Sigma-70_Domain"/>
</dbReference>
<dbReference type="GO" id="GO:0016987">
    <property type="term" value="F:sigma factor activity"/>
    <property type="evidence" value="ECO:0007669"/>
    <property type="project" value="InterPro"/>
</dbReference>
<dbReference type="NCBIfam" id="TIGR02937">
    <property type="entry name" value="sigma70-ECF"/>
    <property type="match status" value="1"/>
</dbReference>
<dbReference type="Gene3D" id="1.10.10.10">
    <property type="entry name" value="Winged helix-like DNA-binding domain superfamily/Winged helix DNA-binding domain"/>
    <property type="match status" value="1"/>
</dbReference>
<accession>A0A1Y3MEI8</accession>
<dbReference type="InterPro" id="IPR036388">
    <property type="entry name" value="WH-like_DNA-bd_sf"/>
</dbReference>
<evidence type="ECO:0000313" key="4">
    <source>
        <dbReference type="EMBL" id="OUM46002.1"/>
    </source>
</evidence>
<evidence type="ECO:0000259" key="2">
    <source>
        <dbReference type="Pfam" id="PF04542"/>
    </source>
</evidence>
<gene>
    <name evidence="4" type="ORF">BW425_26245</name>
</gene>
<dbReference type="SUPFAM" id="SSF88659">
    <property type="entry name" value="Sigma3 and sigma4 domains of RNA polymerase sigma factors"/>
    <property type="match status" value="1"/>
</dbReference>
<feature type="domain" description="RNA polymerase sigma factor 70 region 4 type 2" evidence="3">
    <location>
        <begin position="106"/>
        <end position="156"/>
    </location>
</feature>
<dbReference type="RefSeq" id="WP_088094669.1">
    <property type="nucleotide sequence ID" value="NZ_JBALMA010000049.1"/>
</dbReference>
<comment type="subunit">
    <text evidence="1">Interacts transiently with the RNA polymerase catalytic core formed by RpoA, RpoB, RpoC and RpoZ (2 alpha, 1 beta, 1 beta' and 1 omega subunit) to form the RNA polymerase holoenzyme that can initiate transcription.</text>
</comment>
<dbReference type="InterPro" id="IPR014303">
    <property type="entry name" value="RNA_pol_sigma-70_ECF"/>
</dbReference>